<keyword evidence="3" id="KW-1185">Reference proteome</keyword>
<evidence type="ECO:0000313" key="2">
    <source>
        <dbReference type="EMBL" id="ROR39686.1"/>
    </source>
</evidence>
<evidence type="ECO:0000313" key="3">
    <source>
        <dbReference type="Proteomes" id="UP000271868"/>
    </source>
</evidence>
<reference evidence="2 3" key="1">
    <citation type="submission" date="2018-11" db="EMBL/GenBank/DDBJ databases">
        <title>Genomic Encyclopedia of Type Strains, Phase IV (KMG-IV): sequencing the most valuable type-strain genomes for metagenomic binning, comparative biology and taxonomic classification.</title>
        <authorList>
            <person name="Goeker M."/>
        </authorList>
    </citation>
    <scope>NUCLEOTIDE SEQUENCE [LARGE SCALE GENOMIC DNA]</scope>
    <source>
        <strain evidence="2 3">DSM 15985</strain>
    </source>
</reference>
<feature type="compositionally biased region" description="Acidic residues" evidence="1">
    <location>
        <begin position="107"/>
        <end position="123"/>
    </location>
</feature>
<feature type="compositionally biased region" description="Basic and acidic residues" evidence="1">
    <location>
        <begin position="24"/>
        <end position="36"/>
    </location>
</feature>
<feature type="region of interest" description="Disordered" evidence="1">
    <location>
        <begin position="183"/>
        <end position="266"/>
    </location>
</feature>
<name>A0AAX1WTC7_9BURK</name>
<feature type="region of interest" description="Disordered" evidence="1">
    <location>
        <begin position="283"/>
        <end position="331"/>
    </location>
</feature>
<comment type="caution">
    <text evidence="2">The sequence shown here is derived from an EMBL/GenBank/DDBJ whole genome shotgun (WGS) entry which is preliminary data.</text>
</comment>
<dbReference type="Proteomes" id="UP000271868">
    <property type="component" value="Unassembled WGS sequence"/>
</dbReference>
<protein>
    <recommendedName>
        <fullName evidence="4">Cytoskeleton protein RodZ</fullName>
    </recommendedName>
</protein>
<feature type="compositionally biased region" description="Basic and acidic residues" evidence="1">
    <location>
        <begin position="43"/>
        <end position="63"/>
    </location>
</feature>
<organism evidence="2 3">
    <name type="scientific">Diaphorobacter nitroreducens</name>
    <dbReference type="NCBI Taxonomy" id="164759"/>
    <lineage>
        <taxon>Bacteria</taxon>
        <taxon>Pseudomonadati</taxon>
        <taxon>Pseudomonadota</taxon>
        <taxon>Betaproteobacteria</taxon>
        <taxon>Burkholderiales</taxon>
        <taxon>Comamonadaceae</taxon>
        <taxon>Diaphorobacter</taxon>
    </lineage>
</organism>
<proteinExistence type="predicted"/>
<dbReference type="AlphaFoldDB" id="A0AAX1WTC7"/>
<feature type="compositionally biased region" description="Low complexity" evidence="1">
    <location>
        <begin position="292"/>
        <end position="331"/>
    </location>
</feature>
<dbReference type="RefSeq" id="WP_302078924.1">
    <property type="nucleotide sequence ID" value="NZ_RJVL01000008.1"/>
</dbReference>
<evidence type="ECO:0000256" key="1">
    <source>
        <dbReference type="SAM" id="MobiDB-lite"/>
    </source>
</evidence>
<feature type="region of interest" description="Disordered" evidence="1">
    <location>
        <begin position="24"/>
        <end position="138"/>
    </location>
</feature>
<sequence>MHTEPNDPLLIQEQQAEQVRRLQRIEQQRRQEHQQLLEDQEREEQRLLEQRQRAEEPRVDRGRKAAAQAADGVSVPEQQAQDEEQQEPRSATSGWFKRRIQKKDVDGDLDGEDGEDGEADDDQDRPVAQESTSSTGGTGLGVGFVVVALLLAAGASFVGYRFLNGQADDQPAAVASEARTAPALPLAEPRDSRPAAVVQAPGHAEPVAAKPPVALPEPADAPDDLAPAATAAATPAGPAQSPAAVVTADAKPASSDTSVGAAAVTPDTQREQIQALEQRVAHLEQQLQGQQANPRPAPANVRPAGQYPRAATAQAPTRPVAAAPRATPAATPAAQGQLLAIDTWDGRPSVVVGTGMPGDQRVRVLQPGESFNGISLQSVDVQAGRATFMAAGGKPFTLQLHEAAQ</sequence>
<dbReference type="EMBL" id="RJVL01000008">
    <property type="protein sequence ID" value="ROR39686.1"/>
    <property type="molecule type" value="Genomic_DNA"/>
</dbReference>
<feature type="compositionally biased region" description="Low complexity" evidence="1">
    <location>
        <begin position="224"/>
        <end position="244"/>
    </location>
</feature>
<evidence type="ECO:0008006" key="4">
    <source>
        <dbReference type="Google" id="ProtNLM"/>
    </source>
</evidence>
<gene>
    <name evidence="2" type="ORF">EDC60_3181</name>
</gene>
<accession>A0AAX1WTC7</accession>